<dbReference type="RefSeq" id="WP_368846916.1">
    <property type="nucleotide sequence ID" value="NZ_CP194411.1"/>
</dbReference>
<gene>
    <name evidence="1" type="ORF">QCO44_05990</name>
</gene>
<comment type="caution">
    <text evidence="1">The sequence shown here is derived from an EMBL/GenBank/DDBJ whole genome shotgun (WGS) entry which is preliminary data.</text>
</comment>
<dbReference type="Pfam" id="PF02585">
    <property type="entry name" value="PIG-L"/>
    <property type="match status" value="1"/>
</dbReference>
<dbReference type="GO" id="GO:0016787">
    <property type="term" value="F:hydrolase activity"/>
    <property type="evidence" value="ECO:0007669"/>
    <property type="project" value="UniProtKB-KW"/>
</dbReference>
<dbReference type="InterPro" id="IPR003737">
    <property type="entry name" value="GlcNAc_PI_deacetylase-related"/>
</dbReference>
<evidence type="ECO:0000313" key="1">
    <source>
        <dbReference type="EMBL" id="MEX5285189.1"/>
    </source>
</evidence>
<dbReference type="Gene3D" id="3.40.50.10320">
    <property type="entry name" value="LmbE-like"/>
    <property type="match status" value="1"/>
</dbReference>
<dbReference type="PANTHER" id="PTHR12993">
    <property type="entry name" value="N-ACETYLGLUCOSAMINYL-PHOSPHATIDYLINOSITOL DE-N-ACETYLASE-RELATED"/>
    <property type="match status" value="1"/>
</dbReference>
<keyword evidence="2" id="KW-1185">Reference proteome</keyword>
<evidence type="ECO:0000313" key="2">
    <source>
        <dbReference type="Proteomes" id="UP001559623"/>
    </source>
</evidence>
<protein>
    <submittedName>
        <fullName evidence="1">PIG-L family deacetylase</fullName>
        <ecNumber evidence="1">3.5.1.-</ecNumber>
    </submittedName>
</protein>
<dbReference type="Proteomes" id="UP001559623">
    <property type="component" value="Unassembled WGS sequence"/>
</dbReference>
<keyword evidence="1" id="KW-0378">Hydrolase</keyword>
<dbReference type="EC" id="3.5.1.-" evidence="1"/>
<dbReference type="PANTHER" id="PTHR12993:SF11">
    <property type="entry name" value="N-ACETYLGLUCOSAMINYL-PHOSPHATIDYLINOSITOL DE-N-ACETYLASE"/>
    <property type="match status" value="1"/>
</dbReference>
<name>A0ABV3X4S1_9FIRM</name>
<accession>A0ABV3X4S1</accession>
<organism evidence="1 2">
    <name type="scientific">Selenomonas sputigena</name>
    <dbReference type="NCBI Taxonomy" id="69823"/>
    <lineage>
        <taxon>Bacteria</taxon>
        <taxon>Bacillati</taxon>
        <taxon>Bacillota</taxon>
        <taxon>Negativicutes</taxon>
        <taxon>Selenomonadales</taxon>
        <taxon>Selenomonadaceae</taxon>
        <taxon>Selenomonas</taxon>
    </lineage>
</organism>
<sequence>MNPNNVLVVAAHPDDEYLGCGGTLLRHVENGDRVHILILAEGLTSRDQHRDLDRRRGELHALHESSQMAADLLGAESLKICAFPDNRMDGVDLLDVVKCVEEQIELLAPNIIYTHHAGDVNIDHLITHKAVVTAARSLPASRVDRLIFFETVSSTEWQMPYAKDAFLPNWFVQIDEFIDKKIALLRCYAGEMKEYPHPRSYEGIEHLARYRGQTIGVKYAEAFSLGRNILGEGSSNL</sequence>
<reference evidence="1 2" key="1">
    <citation type="submission" date="2023-04" db="EMBL/GenBank/DDBJ databases">
        <title>Genome Sequence of Selenomonas sputigena ATCC 33150.</title>
        <authorList>
            <person name="Miller D.P."/>
            <person name="Anvari S."/>
            <person name="Polson S.W."/>
            <person name="Macdonald M."/>
            <person name="Mcdowell J.V."/>
        </authorList>
    </citation>
    <scope>NUCLEOTIDE SEQUENCE [LARGE SCALE GENOMIC DNA]</scope>
    <source>
        <strain evidence="1 2">ATCC 33150</strain>
    </source>
</reference>
<dbReference type="InterPro" id="IPR024078">
    <property type="entry name" value="LmbE-like_dom_sf"/>
</dbReference>
<dbReference type="EMBL" id="JARVLH010000003">
    <property type="protein sequence ID" value="MEX5285189.1"/>
    <property type="molecule type" value="Genomic_DNA"/>
</dbReference>
<dbReference type="SUPFAM" id="SSF102588">
    <property type="entry name" value="LmbE-like"/>
    <property type="match status" value="1"/>
</dbReference>
<proteinExistence type="predicted"/>